<dbReference type="GO" id="GO:0000287">
    <property type="term" value="F:magnesium ion binding"/>
    <property type="evidence" value="ECO:0007669"/>
    <property type="project" value="InterPro"/>
</dbReference>
<evidence type="ECO:0000256" key="11">
    <source>
        <dbReference type="RuleBase" id="RU362132"/>
    </source>
</evidence>
<comment type="cofactor">
    <cofactor evidence="2">
        <name>thiamine diphosphate</name>
        <dbReference type="ChEBI" id="CHEBI:58937"/>
    </cofactor>
</comment>
<dbReference type="GO" id="GO:0050487">
    <property type="term" value="F:sulfoacetaldehyde acetyltransferase activity"/>
    <property type="evidence" value="ECO:0007669"/>
    <property type="project" value="UniProtKB-UniRule"/>
</dbReference>
<dbReference type="Pfam" id="PF02776">
    <property type="entry name" value="TPP_enzyme_N"/>
    <property type="match status" value="1"/>
</dbReference>
<reference evidence="15 16" key="1">
    <citation type="submission" date="2016-07" db="EMBL/GenBank/DDBJ databases">
        <title>Draft genome sequence of Prauserella sp. YIM 121212, isolated from alkaline soil.</title>
        <authorList>
            <person name="Ruckert C."/>
            <person name="Albersmeier A."/>
            <person name="Jiang C.-L."/>
            <person name="Jiang Y."/>
            <person name="Kalinowski J."/>
            <person name="Schneider O."/>
            <person name="Winkler A."/>
            <person name="Zotchev S.B."/>
        </authorList>
    </citation>
    <scope>NUCLEOTIDE SEQUENCE [LARGE SCALE GENOMIC DNA]</scope>
    <source>
        <strain evidence="15 16">YIM 121212</strain>
    </source>
</reference>
<feature type="domain" description="Thiamine pyrophosphate enzyme TPP-binding" evidence="13">
    <location>
        <begin position="422"/>
        <end position="573"/>
    </location>
</feature>
<evidence type="ECO:0000313" key="15">
    <source>
        <dbReference type="EMBL" id="PXY36244.1"/>
    </source>
</evidence>
<dbReference type="SUPFAM" id="SSF52518">
    <property type="entry name" value="Thiamin diphosphate-binding fold (THDP-binding)"/>
    <property type="match status" value="2"/>
</dbReference>
<evidence type="ECO:0000256" key="1">
    <source>
        <dbReference type="ARBA" id="ARBA00001946"/>
    </source>
</evidence>
<dbReference type="SUPFAM" id="SSF52467">
    <property type="entry name" value="DHS-like NAD/FAD-binding domain"/>
    <property type="match status" value="1"/>
</dbReference>
<sequence>MAQRKTGDGRTVVDGPATMTPSEAFVETLVANGVTDIFGIMGSAFMDAMDIFAPAGIRLVPVVHEQGAAHMADGYARVSGRHGVVIGQNGPGISNCVTAIAAAYWAHSPVVIVTPEAGTMGMGLGGFQEANQLPMFQEFTKYQAHVNNPRRMAELTGRAFDRAMSEIGPTQLNIPRDFFYGEIEAEIPDPQRLDRGPGGDQSLNEAAELLASAEFPVIIAGGGVVMADGVEECKALAERLGAPVVNSYLHNDSFPASHPQWCGPLGYQGSKAAMKLISQADVVVALGSRLGPFGTLPQHGMDYWPKNAKIIQIDADHKMLGLVKKITVGICGDAKAAAAALTQRLEGRTLACDATREQRAATTKAEKDAWEAELTAWTHETDPFSLDMIAEQEQEEGGWLHPRQVLRELEKAMPPRVMVSTDIGNINSVANSYLRFEEPRSFLAPMSFGNCGYALPTVIGAKAAAPDRPAIAYAGDGAWGMSMGEIMTAVRHDIPVTAVVFHNRQWGAEKKNQVDFYNRRFVAGELDNESFAGIARAMGADGVVVDKLEDVGPALRKAVDAQMNDGRTTVVEVMCTRELGDPFRRDALSKPVRFLPKYQDYV</sequence>
<keyword evidence="9" id="KW-0012">Acyltransferase</keyword>
<evidence type="ECO:0000259" key="14">
    <source>
        <dbReference type="Pfam" id="PF02776"/>
    </source>
</evidence>
<dbReference type="EC" id="2.3.3.15" evidence="4 10"/>
<proteinExistence type="inferred from homology"/>
<evidence type="ECO:0000256" key="7">
    <source>
        <dbReference type="ARBA" id="ARBA00022842"/>
    </source>
</evidence>
<keyword evidence="16" id="KW-1185">Reference proteome</keyword>
<dbReference type="AlphaFoldDB" id="A0A318LSE4"/>
<dbReference type="GO" id="GO:0003984">
    <property type="term" value="F:acetolactate synthase activity"/>
    <property type="evidence" value="ECO:0007669"/>
    <property type="project" value="TreeGrafter"/>
</dbReference>
<dbReference type="InterPro" id="IPR045229">
    <property type="entry name" value="TPP_enz"/>
</dbReference>
<evidence type="ECO:0000256" key="3">
    <source>
        <dbReference type="ARBA" id="ARBA00007812"/>
    </source>
</evidence>
<dbReference type="GO" id="GO:0009097">
    <property type="term" value="P:isoleucine biosynthetic process"/>
    <property type="evidence" value="ECO:0007669"/>
    <property type="project" value="TreeGrafter"/>
</dbReference>
<protein>
    <recommendedName>
        <fullName evidence="4 10">Sulfoacetaldehyde acetyltransferase</fullName>
        <ecNumber evidence="4 10">2.3.3.15</ecNumber>
    </recommendedName>
</protein>
<dbReference type="InterPro" id="IPR011766">
    <property type="entry name" value="TPP_enzyme_TPP-bd"/>
</dbReference>
<evidence type="ECO:0000259" key="13">
    <source>
        <dbReference type="Pfam" id="PF02775"/>
    </source>
</evidence>
<evidence type="ECO:0000256" key="4">
    <source>
        <dbReference type="ARBA" id="ARBA00012971"/>
    </source>
</evidence>
<dbReference type="InterPro" id="IPR029035">
    <property type="entry name" value="DHS-like_NAD/FAD-binding_dom"/>
</dbReference>
<dbReference type="RefSeq" id="WP_110336245.1">
    <property type="nucleotide sequence ID" value="NZ_MASU01000005.1"/>
</dbReference>
<dbReference type="GO" id="GO:0009099">
    <property type="term" value="P:L-valine biosynthetic process"/>
    <property type="evidence" value="ECO:0007669"/>
    <property type="project" value="TreeGrafter"/>
</dbReference>
<feature type="domain" description="Thiamine pyrophosphate enzyme N-terminal TPP-binding" evidence="14">
    <location>
        <begin position="19"/>
        <end position="134"/>
    </location>
</feature>
<keyword evidence="8 11" id="KW-0786">Thiamine pyrophosphate</keyword>
<evidence type="ECO:0000256" key="5">
    <source>
        <dbReference type="ARBA" id="ARBA00022679"/>
    </source>
</evidence>
<dbReference type="Pfam" id="PF00205">
    <property type="entry name" value="TPP_enzyme_M"/>
    <property type="match status" value="1"/>
</dbReference>
<evidence type="ECO:0000313" key="16">
    <source>
        <dbReference type="Proteomes" id="UP000247892"/>
    </source>
</evidence>
<dbReference type="EMBL" id="MASU01000005">
    <property type="protein sequence ID" value="PXY36244.1"/>
    <property type="molecule type" value="Genomic_DNA"/>
</dbReference>
<dbReference type="Pfam" id="PF02775">
    <property type="entry name" value="TPP_enzyme_C"/>
    <property type="match status" value="1"/>
</dbReference>
<evidence type="ECO:0000256" key="10">
    <source>
        <dbReference type="NCBIfam" id="TIGR03457"/>
    </source>
</evidence>
<keyword evidence="7" id="KW-0460">Magnesium</keyword>
<dbReference type="InterPro" id="IPR012000">
    <property type="entry name" value="Thiamin_PyroP_enz_cen_dom"/>
</dbReference>
<dbReference type="InterPro" id="IPR017820">
    <property type="entry name" value="Sulphoacetald_Actrfrase"/>
</dbReference>
<evidence type="ECO:0000256" key="9">
    <source>
        <dbReference type="ARBA" id="ARBA00023315"/>
    </source>
</evidence>
<keyword evidence="5 15" id="KW-0808">Transferase</keyword>
<keyword evidence="6" id="KW-0479">Metal-binding</keyword>
<dbReference type="CDD" id="cd07035">
    <property type="entry name" value="TPP_PYR_POX_like"/>
    <property type="match status" value="1"/>
</dbReference>
<evidence type="ECO:0000256" key="6">
    <source>
        <dbReference type="ARBA" id="ARBA00022723"/>
    </source>
</evidence>
<dbReference type="InterPro" id="IPR012001">
    <property type="entry name" value="Thiamin_PyroP_enz_TPP-bd_dom"/>
</dbReference>
<dbReference type="PANTHER" id="PTHR18968">
    <property type="entry name" value="THIAMINE PYROPHOSPHATE ENZYMES"/>
    <property type="match status" value="1"/>
</dbReference>
<dbReference type="OrthoDB" id="4494979at2"/>
<dbReference type="GO" id="GO:0005948">
    <property type="term" value="C:acetolactate synthase complex"/>
    <property type="evidence" value="ECO:0007669"/>
    <property type="project" value="TreeGrafter"/>
</dbReference>
<evidence type="ECO:0000259" key="12">
    <source>
        <dbReference type="Pfam" id="PF00205"/>
    </source>
</evidence>
<gene>
    <name evidence="15" type="ORF">BA062_12490</name>
</gene>
<organism evidence="15 16">
    <name type="scientific">Prauserella flavalba</name>
    <dbReference type="NCBI Taxonomy" id="1477506"/>
    <lineage>
        <taxon>Bacteria</taxon>
        <taxon>Bacillati</taxon>
        <taxon>Actinomycetota</taxon>
        <taxon>Actinomycetes</taxon>
        <taxon>Pseudonocardiales</taxon>
        <taxon>Pseudonocardiaceae</taxon>
        <taxon>Prauserella</taxon>
    </lineage>
</organism>
<dbReference type="GO" id="GO:0019529">
    <property type="term" value="P:taurine catabolic process"/>
    <property type="evidence" value="ECO:0007669"/>
    <property type="project" value="UniProtKB-UniRule"/>
</dbReference>
<dbReference type="Gene3D" id="3.40.50.970">
    <property type="match status" value="2"/>
</dbReference>
<accession>A0A318LSE4</accession>
<comment type="cofactor">
    <cofactor evidence="1">
        <name>Mg(2+)</name>
        <dbReference type="ChEBI" id="CHEBI:18420"/>
    </cofactor>
</comment>
<dbReference type="PANTHER" id="PTHR18968:SF13">
    <property type="entry name" value="ACETOLACTATE SYNTHASE CATALYTIC SUBUNIT, MITOCHONDRIAL"/>
    <property type="match status" value="1"/>
</dbReference>
<dbReference type="NCBIfam" id="TIGR03457">
    <property type="entry name" value="sulphoacet_xsc"/>
    <property type="match status" value="1"/>
</dbReference>
<evidence type="ECO:0000256" key="8">
    <source>
        <dbReference type="ARBA" id="ARBA00023052"/>
    </source>
</evidence>
<comment type="caution">
    <text evidence="15">The sequence shown here is derived from an EMBL/GenBank/DDBJ whole genome shotgun (WGS) entry which is preliminary data.</text>
</comment>
<dbReference type="Gene3D" id="3.40.50.1220">
    <property type="entry name" value="TPP-binding domain"/>
    <property type="match status" value="1"/>
</dbReference>
<dbReference type="GO" id="GO:0030976">
    <property type="term" value="F:thiamine pyrophosphate binding"/>
    <property type="evidence" value="ECO:0007669"/>
    <property type="project" value="InterPro"/>
</dbReference>
<dbReference type="GO" id="GO:0050660">
    <property type="term" value="F:flavin adenine dinucleotide binding"/>
    <property type="evidence" value="ECO:0007669"/>
    <property type="project" value="TreeGrafter"/>
</dbReference>
<dbReference type="NCBIfam" id="NF005713">
    <property type="entry name" value="PRK07525.1"/>
    <property type="match status" value="1"/>
</dbReference>
<comment type="similarity">
    <text evidence="3 11">Belongs to the TPP enzyme family.</text>
</comment>
<dbReference type="CDD" id="cd02013">
    <property type="entry name" value="TPP_Xsc_like"/>
    <property type="match status" value="1"/>
</dbReference>
<evidence type="ECO:0000256" key="2">
    <source>
        <dbReference type="ARBA" id="ARBA00001964"/>
    </source>
</evidence>
<dbReference type="Proteomes" id="UP000247892">
    <property type="component" value="Unassembled WGS sequence"/>
</dbReference>
<name>A0A318LSE4_9PSEU</name>
<dbReference type="InterPro" id="IPR029061">
    <property type="entry name" value="THDP-binding"/>
</dbReference>
<feature type="domain" description="Thiamine pyrophosphate enzyme central" evidence="12">
    <location>
        <begin position="203"/>
        <end position="341"/>
    </location>
</feature>